<accession>W9VWZ9</accession>
<dbReference type="RefSeq" id="WP_043753898.1">
    <property type="nucleotide sequence ID" value="NZ_AONC01000034.1"/>
</dbReference>
<feature type="binding site" evidence="6">
    <location>
        <position position="116"/>
    </location>
    <ligand>
        <name>S-adenosyl-L-methionine</name>
        <dbReference type="ChEBI" id="CHEBI:59789"/>
    </ligand>
</feature>
<dbReference type="SMART" id="SM00138">
    <property type="entry name" value="MeTrc"/>
    <property type="match status" value="1"/>
</dbReference>
<evidence type="ECO:0000256" key="2">
    <source>
        <dbReference type="ARBA" id="ARBA00022603"/>
    </source>
</evidence>
<evidence type="ECO:0000256" key="4">
    <source>
        <dbReference type="ARBA" id="ARBA00022691"/>
    </source>
</evidence>
<dbReference type="PRINTS" id="PR00996">
    <property type="entry name" value="CHERMTFRASE"/>
</dbReference>
<evidence type="ECO:0000313" key="8">
    <source>
        <dbReference type="EMBL" id="EXJ14945.1"/>
    </source>
</evidence>
<dbReference type="Pfam" id="PF03705">
    <property type="entry name" value="CheR_N"/>
    <property type="match status" value="1"/>
</dbReference>
<sequence length="268" mass="30283">MSTHETRLSDHEFAQFRKFIYGVAGISLSPVKKTLVAGRLTKRLRHHGLNSFTDYYRLISAESEERQIAVDLLTTNETHFFREPKHFELLRDGLLAQHPRERPFRVWSAACSSGEEVYTLAMVLEESLGAGSWEVLGSDISSKVLEQAESGLYSMERAPELSQARLKRYCLKGIGSQEGRFIISPQLRSRVSFAQINLTAPLPSTGTFDAIFLRNVMIYFQPDTKRKVVESLMNRLRPGGWFFIGHSESLTGLVKGLEGIAPAVYRKV</sequence>
<organism evidence="8 9">
    <name type="scientific">Imhoffiella purpurea</name>
    <dbReference type="NCBI Taxonomy" id="1249627"/>
    <lineage>
        <taxon>Bacteria</taxon>
        <taxon>Pseudomonadati</taxon>
        <taxon>Pseudomonadota</taxon>
        <taxon>Gammaproteobacteria</taxon>
        <taxon>Chromatiales</taxon>
        <taxon>Chromatiaceae</taxon>
        <taxon>Imhoffiella</taxon>
    </lineage>
</organism>
<dbReference type="OrthoDB" id="9816309at2"/>
<evidence type="ECO:0000259" key="7">
    <source>
        <dbReference type="PROSITE" id="PS50123"/>
    </source>
</evidence>
<dbReference type="Pfam" id="PF01739">
    <property type="entry name" value="CheR"/>
    <property type="match status" value="1"/>
</dbReference>
<dbReference type="Gene3D" id="1.10.155.10">
    <property type="entry name" value="Chemotaxis receptor methyltransferase CheR, N-terminal domain"/>
    <property type="match status" value="1"/>
</dbReference>
<dbReference type="PIRSF" id="PIRSF000410">
    <property type="entry name" value="CheR"/>
    <property type="match status" value="1"/>
</dbReference>
<dbReference type="PATRIC" id="fig|1249627.3.peg.2320"/>
<dbReference type="GO" id="GO:0008983">
    <property type="term" value="F:protein-glutamate O-methyltransferase activity"/>
    <property type="evidence" value="ECO:0007669"/>
    <property type="project" value="UniProtKB-EC"/>
</dbReference>
<dbReference type="eggNOG" id="COG1352">
    <property type="taxonomic scope" value="Bacteria"/>
</dbReference>
<evidence type="ECO:0000256" key="5">
    <source>
        <dbReference type="PIRNR" id="PIRNR000410"/>
    </source>
</evidence>
<proteinExistence type="predicted"/>
<dbReference type="InterPro" id="IPR022641">
    <property type="entry name" value="CheR_N"/>
</dbReference>
<dbReference type="InterPro" id="IPR026024">
    <property type="entry name" value="Chemotaxis_MeTrfase_CheR"/>
</dbReference>
<dbReference type="InterPro" id="IPR029063">
    <property type="entry name" value="SAM-dependent_MTases_sf"/>
</dbReference>
<feature type="domain" description="CheR-type methyltransferase" evidence="7">
    <location>
        <begin position="1"/>
        <end position="268"/>
    </location>
</feature>
<reference evidence="8 9" key="1">
    <citation type="submission" date="2012-11" db="EMBL/GenBank/DDBJ databases">
        <title>Genome assembly of Thiorhodococcus sp. AK35.</title>
        <authorList>
            <person name="Nupur N."/>
            <person name="Khatri I."/>
            <person name="Subramanian S."/>
            <person name="Pinnaka A."/>
        </authorList>
    </citation>
    <scope>NUCLEOTIDE SEQUENCE [LARGE SCALE GENOMIC DNA]</scope>
    <source>
        <strain evidence="8 9">AK35</strain>
    </source>
</reference>
<evidence type="ECO:0000256" key="6">
    <source>
        <dbReference type="PIRSR" id="PIRSR000410-1"/>
    </source>
</evidence>
<name>W9VWZ9_9GAMM</name>
<evidence type="ECO:0000256" key="1">
    <source>
        <dbReference type="ARBA" id="ARBA00001541"/>
    </source>
</evidence>
<dbReference type="PANTHER" id="PTHR24422">
    <property type="entry name" value="CHEMOTAXIS PROTEIN METHYLTRANSFERASE"/>
    <property type="match status" value="1"/>
</dbReference>
<dbReference type="GO" id="GO:0032259">
    <property type="term" value="P:methylation"/>
    <property type="evidence" value="ECO:0007669"/>
    <property type="project" value="UniProtKB-KW"/>
</dbReference>
<feature type="binding site" evidence="6">
    <location>
        <position position="76"/>
    </location>
    <ligand>
        <name>S-adenosyl-L-methionine</name>
        <dbReference type="ChEBI" id="CHEBI:59789"/>
    </ligand>
</feature>
<dbReference type="InterPro" id="IPR050903">
    <property type="entry name" value="Bact_Chemotaxis_MeTrfase"/>
</dbReference>
<dbReference type="EC" id="2.1.1.80" evidence="5"/>
<comment type="caution">
    <text evidence="8">The sequence shown here is derived from an EMBL/GenBank/DDBJ whole genome shotgun (WGS) entry which is preliminary data.</text>
</comment>
<dbReference type="InterPro" id="IPR000780">
    <property type="entry name" value="CheR_MeTrfase"/>
</dbReference>
<feature type="binding site" evidence="6">
    <location>
        <position position="82"/>
    </location>
    <ligand>
        <name>S-adenosyl-L-methionine</name>
        <dbReference type="ChEBI" id="CHEBI:59789"/>
    </ligand>
</feature>
<evidence type="ECO:0000313" key="9">
    <source>
        <dbReference type="Proteomes" id="UP000019460"/>
    </source>
</evidence>
<protein>
    <recommendedName>
        <fullName evidence="5">Chemotaxis protein methyltransferase</fullName>
        <ecNumber evidence="5">2.1.1.80</ecNumber>
    </recommendedName>
</protein>
<dbReference type="AlphaFoldDB" id="W9VWZ9"/>
<dbReference type="Gene3D" id="3.40.50.150">
    <property type="entry name" value="Vaccinia Virus protein VP39"/>
    <property type="match status" value="1"/>
</dbReference>
<dbReference type="InterPro" id="IPR036804">
    <property type="entry name" value="CheR_N_sf"/>
</dbReference>
<dbReference type="SUPFAM" id="SSF53335">
    <property type="entry name" value="S-adenosyl-L-methionine-dependent methyltransferases"/>
    <property type="match status" value="1"/>
</dbReference>
<dbReference type="PANTHER" id="PTHR24422:SF26">
    <property type="entry name" value="CHEMOTAXIS PROTEIN METHYLTRANSFERASE"/>
    <property type="match status" value="1"/>
</dbReference>
<keyword evidence="9" id="KW-1185">Reference proteome</keyword>
<dbReference type="CDD" id="cd02440">
    <property type="entry name" value="AdoMet_MTases"/>
    <property type="match status" value="1"/>
</dbReference>
<dbReference type="EMBL" id="AONC01000034">
    <property type="protein sequence ID" value="EXJ14945.1"/>
    <property type="molecule type" value="Genomic_DNA"/>
</dbReference>
<feature type="binding site" evidence="6">
    <location>
        <position position="139"/>
    </location>
    <ligand>
        <name>S-adenosyl-L-methionine</name>
        <dbReference type="ChEBI" id="CHEBI:59789"/>
    </ligand>
</feature>
<feature type="binding site" evidence="6">
    <location>
        <begin position="197"/>
        <end position="198"/>
    </location>
    <ligand>
        <name>S-adenosyl-L-methionine</name>
        <dbReference type="ChEBI" id="CHEBI:59789"/>
    </ligand>
</feature>
<feature type="binding site" evidence="6">
    <location>
        <position position="78"/>
    </location>
    <ligand>
        <name>S-adenosyl-L-methionine</name>
        <dbReference type="ChEBI" id="CHEBI:59789"/>
    </ligand>
</feature>
<gene>
    <name evidence="8" type="ORF">D779_2000</name>
</gene>
<dbReference type="STRING" id="1249627.D779_2000"/>
<dbReference type="InterPro" id="IPR022642">
    <property type="entry name" value="CheR_C"/>
</dbReference>
<dbReference type="PROSITE" id="PS50123">
    <property type="entry name" value="CHER"/>
    <property type="match status" value="1"/>
</dbReference>
<keyword evidence="4 5" id="KW-0949">S-adenosyl-L-methionine</keyword>
<comment type="function">
    <text evidence="5">Methylation of the membrane-bound methyl-accepting chemotaxis proteins (MCP) to form gamma-glutamyl methyl ester residues in MCP.</text>
</comment>
<evidence type="ECO:0000256" key="3">
    <source>
        <dbReference type="ARBA" id="ARBA00022679"/>
    </source>
</evidence>
<dbReference type="Proteomes" id="UP000019460">
    <property type="component" value="Unassembled WGS sequence"/>
</dbReference>
<keyword evidence="3 5" id="KW-0808">Transferase</keyword>
<dbReference type="SUPFAM" id="SSF47757">
    <property type="entry name" value="Chemotaxis receptor methyltransferase CheR, N-terminal domain"/>
    <property type="match status" value="1"/>
</dbReference>
<comment type="catalytic activity">
    <reaction evidence="1 5">
        <text>L-glutamyl-[protein] + S-adenosyl-L-methionine = [protein]-L-glutamate 5-O-methyl ester + S-adenosyl-L-homocysteine</text>
        <dbReference type="Rhea" id="RHEA:24452"/>
        <dbReference type="Rhea" id="RHEA-COMP:10208"/>
        <dbReference type="Rhea" id="RHEA-COMP:10311"/>
        <dbReference type="ChEBI" id="CHEBI:29973"/>
        <dbReference type="ChEBI" id="CHEBI:57856"/>
        <dbReference type="ChEBI" id="CHEBI:59789"/>
        <dbReference type="ChEBI" id="CHEBI:82795"/>
        <dbReference type="EC" id="2.1.1.80"/>
    </reaction>
</comment>
<feature type="binding site" evidence="6">
    <location>
        <begin position="214"/>
        <end position="215"/>
    </location>
    <ligand>
        <name>S-adenosyl-L-methionine</name>
        <dbReference type="ChEBI" id="CHEBI:59789"/>
    </ligand>
</feature>
<keyword evidence="2 5" id="KW-0489">Methyltransferase</keyword>